<evidence type="ECO:0000256" key="1">
    <source>
        <dbReference type="SAM" id="MobiDB-lite"/>
    </source>
</evidence>
<accession>A0A0E0F9Z6</accession>
<dbReference type="Gramene" id="OMERI12G02560.1">
    <property type="protein sequence ID" value="OMERI12G02560.1"/>
    <property type="gene ID" value="OMERI12G02560"/>
</dbReference>
<reference evidence="2" key="2">
    <citation type="submission" date="2018-05" db="EMBL/GenBank/DDBJ databases">
        <title>OmerRS3 (Oryza meridionalis Reference Sequence Version 3).</title>
        <authorList>
            <person name="Zhang J."/>
            <person name="Kudrna D."/>
            <person name="Lee S."/>
            <person name="Talag J."/>
            <person name="Welchert J."/>
            <person name="Wing R.A."/>
        </authorList>
    </citation>
    <scope>NUCLEOTIDE SEQUENCE [LARGE SCALE GENOMIC DNA]</scope>
    <source>
        <strain evidence="2">cv. OR44</strain>
    </source>
</reference>
<keyword evidence="3" id="KW-1185">Reference proteome</keyword>
<dbReference type="Proteomes" id="UP000008021">
    <property type="component" value="Chromosome 12"/>
</dbReference>
<protein>
    <submittedName>
        <fullName evidence="2">Uncharacterized protein</fullName>
    </submittedName>
</protein>
<proteinExistence type="predicted"/>
<dbReference type="EnsemblPlants" id="OMERI12G02560.1">
    <property type="protein sequence ID" value="OMERI12G02560.1"/>
    <property type="gene ID" value="OMERI12G02560"/>
</dbReference>
<evidence type="ECO:0000313" key="3">
    <source>
        <dbReference type="Proteomes" id="UP000008021"/>
    </source>
</evidence>
<feature type="region of interest" description="Disordered" evidence="1">
    <location>
        <begin position="35"/>
        <end position="75"/>
    </location>
</feature>
<name>A0A0E0F9Z6_9ORYZ</name>
<organism evidence="2">
    <name type="scientific">Oryza meridionalis</name>
    <dbReference type="NCBI Taxonomy" id="40149"/>
    <lineage>
        <taxon>Eukaryota</taxon>
        <taxon>Viridiplantae</taxon>
        <taxon>Streptophyta</taxon>
        <taxon>Embryophyta</taxon>
        <taxon>Tracheophyta</taxon>
        <taxon>Spermatophyta</taxon>
        <taxon>Magnoliopsida</taxon>
        <taxon>Liliopsida</taxon>
        <taxon>Poales</taxon>
        <taxon>Poaceae</taxon>
        <taxon>BOP clade</taxon>
        <taxon>Oryzoideae</taxon>
        <taxon>Oryzeae</taxon>
        <taxon>Oryzinae</taxon>
        <taxon>Oryza</taxon>
    </lineage>
</organism>
<sequence length="95" mass="10302">MTGCGCTTPVAMVVITLIDVVCFVVGADGDSKIQSRSYQNAQSASPHPPVRPLPPCPKRSSAQYDEHGVLSEMSRPSPHLQCIMKVCICRLSLFR</sequence>
<feature type="compositionally biased region" description="Polar residues" evidence="1">
    <location>
        <begin position="35"/>
        <end position="45"/>
    </location>
</feature>
<evidence type="ECO:0000313" key="2">
    <source>
        <dbReference type="EnsemblPlants" id="OMERI12G02560.1"/>
    </source>
</evidence>
<dbReference type="HOGENOM" id="CLU_2487042_0_0_1"/>
<feature type="compositionally biased region" description="Pro residues" evidence="1">
    <location>
        <begin position="46"/>
        <end position="57"/>
    </location>
</feature>
<reference evidence="2" key="1">
    <citation type="submission" date="2015-04" db="UniProtKB">
        <authorList>
            <consortium name="EnsemblPlants"/>
        </authorList>
    </citation>
    <scope>IDENTIFICATION</scope>
</reference>
<dbReference type="AlphaFoldDB" id="A0A0E0F9Z6"/>